<dbReference type="Proteomes" id="UP000076476">
    <property type="component" value="Unassembled WGS sequence"/>
</dbReference>
<sequence length="134" mass="15910">MDEKELIFMKNIRDSVPKVNQDTLLQKTFPASDIEKYLNGEYKEIGGYFAKAEDVSHIKDYAHVVESLRLDYSYVNDDRVVRPFQKTEIPMEKSYLRLNTLGVLKFLMEKEWEVQSLTNHHVHRMDLQLQETEK</sequence>
<dbReference type="AlphaFoldDB" id="A0A165WPX9"/>
<comment type="caution">
    <text evidence="1">The sequence shown here is derived from an EMBL/GenBank/DDBJ whole genome shotgun (WGS) entry which is preliminary data.</text>
</comment>
<accession>A0A165WPX9</accession>
<dbReference type="STRING" id="33936.AZI98_15420"/>
<organism evidence="1 2">
    <name type="scientific">Aeribacillus pallidus</name>
    <dbReference type="NCBI Taxonomy" id="33936"/>
    <lineage>
        <taxon>Bacteria</taxon>
        <taxon>Bacillati</taxon>
        <taxon>Bacillota</taxon>
        <taxon>Bacilli</taxon>
        <taxon>Bacillales</taxon>
        <taxon>Bacillaceae</taxon>
        <taxon>Aeribacillus</taxon>
    </lineage>
</organism>
<protein>
    <submittedName>
        <fullName evidence="1">Uncharacterized protein</fullName>
    </submittedName>
</protein>
<dbReference type="RefSeq" id="WP_201108624.1">
    <property type="nucleotide sequence ID" value="NZ_LWBR01000062.1"/>
</dbReference>
<dbReference type="EMBL" id="LWBR01000062">
    <property type="protein sequence ID" value="KZN95183.1"/>
    <property type="molecule type" value="Genomic_DNA"/>
</dbReference>
<reference evidence="1 2" key="1">
    <citation type="submission" date="2016-04" db="EMBL/GenBank/DDBJ databases">
        <title>Draft genome sequence of Aeribacillus pallidus 8m3 from petroleum reservoir.</title>
        <authorList>
            <person name="Poltaraus A.B."/>
            <person name="Nazina T.N."/>
            <person name="Tourova T.P."/>
            <person name="Malakho S.M."/>
            <person name="Korshunova A.V."/>
            <person name="Sokolova D.S."/>
        </authorList>
    </citation>
    <scope>NUCLEOTIDE SEQUENCE [LARGE SCALE GENOMIC DNA]</scope>
    <source>
        <strain evidence="1 2">8m3</strain>
    </source>
</reference>
<proteinExistence type="predicted"/>
<gene>
    <name evidence="1" type="ORF">AZI98_15420</name>
</gene>
<name>A0A165WPX9_9BACI</name>
<evidence type="ECO:0000313" key="1">
    <source>
        <dbReference type="EMBL" id="KZN95183.1"/>
    </source>
</evidence>
<keyword evidence="2" id="KW-1185">Reference proteome</keyword>
<evidence type="ECO:0000313" key="2">
    <source>
        <dbReference type="Proteomes" id="UP000076476"/>
    </source>
</evidence>